<dbReference type="Proteomes" id="UP000272942">
    <property type="component" value="Unassembled WGS sequence"/>
</dbReference>
<keyword evidence="3" id="KW-1185">Reference proteome</keyword>
<organism evidence="4">
    <name type="scientific">Echinostoma caproni</name>
    <dbReference type="NCBI Taxonomy" id="27848"/>
    <lineage>
        <taxon>Eukaryota</taxon>
        <taxon>Metazoa</taxon>
        <taxon>Spiralia</taxon>
        <taxon>Lophotrochozoa</taxon>
        <taxon>Platyhelminthes</taxon>
        <taxon>Trematoda</taxon>
        <taxon>Digenea</taxon>
        <taxon>Plagiorchiida</taxon>
        <taxon>Echinostomata</taxon>
        <taxon>Echinostomatoidea</taxon>
        <taxon>Echinostomatidae</taxon>
        <taxon>Echinostoma</taxon>
    </lineage>
</organism>
<dbReference type="AlphaFoldDB" id="A0A183AME0"/>
<feature type="compositionally biased region" description="Low complexity" evidence="1">
    <location>
        <begin position="188"/>
        <end position="204"/>
    </location>
</feature>
<name>A0A183AME0_9TREM</name>
<evidence type="ECO:0000313" key="3">
    <source>
        <dbReference type="Proteomes" id="UP000272942"/>
    </source>
</evidence>
<sequence>MEMVRRDSLKGRRGRLSSKARCQLNEHVYSSYGNTHTSGADLLLTTSTGGVSMGLRKPGADLINMDRRYVEPVGASSGPRMNSSSSASCTVSSTVTLLSMLTKAYDLVGPSSSSAASKSDGDAHSVLDMDLERMEVCPKSDDAEFALRGVNAISDISGTHTKVNNAHSSVVTSLAMTQSYLEGSAHTNRSSGSSSSSNNRNNNSALPGLTLTDIREEVYPSCVNTWANRDNGTMTTAVTTPMMMMMMESSLIPAQPTSLGPTPVYRLENGQLFRYEDLYHAGVGGWARQLWETGMQIRTLVQGDWSAVAGLAALILVNYKSINYGPMMPVSSRVDSTYFSRVFQQKYLIRSMTRTLLLLPLMQMIESEQLRDPWLKEIIDLMGNSE</sequence>
<proteinExistence type="predicted"/>
<dbReference type="WBParaSite" id="ECPE_0000814701-mRNA-1">
    <property type="protein sequence ID" value="ECPE_0000814701-mRNA-1"/>
    <property type="gene ID" value="ECPE_0000814701"/>
</dbReference>
<protein>
    <submittedName>
        <fullName evidence="4">ELMO domain-containing protein</fullName>
    </submittedName>
</protein>
<reference evidence="4" key="1">
    <citation type="submission" date="2016-06" db="UniProtKB">
        <authorList>
            <consortium name="WormBaseParasite"/>
        </authorList>
    </citation>
    <scope>IDENTIFICATION</scope>
</reference>
<evidence type="ECO:0000313" key="4">
    <source>
        <dbReference type="WBParaSite" id="ECPE_0000814701-mRNA-1"/>
    </source>
</evidence>
<gene>
    <name evidence="2" type="ORF">ECPE_LOCUS8125</name>
</gene>
<accession>A0A183AME0</accession>
<reference evidence="2 3" key="2">
    <citation type="submission" date="2018-11" db="EMBL/GenBank/DDBJ databases">
        <authorList>
            <consortium name="Pathogen Informatics"/>
        </authorList>
    </citation>
    <scope>NUCLEOTIDE SEQUENCE [LARGE SCALE GENOMIC DNA]</scope>
    <source>
        <strain evidence="2 3">Egypt</strain>
    </source>
</reference>
<feature type="region of interest" description="Disordered" evidence="1">
    <location>
        <begin position="183"/>
        <end position="209"/>
    </location>
</feature>
<evidence type="ECO:0000313" key="2">
    <source>
        <dbReference type="EMBL" id="VDP82812.1"/>
    </source>
</evidence>
<dbReference type="EMBL" id="UZAN01045544">
    <property type="protein sequence ID" value="VDP82812.1"/>
    <property type="molecule type" value="Genomic_DNA"/>
</dbReference>
<dbReference type="OrthoDB" id="5952118at2759"/>
<evidence type="ECO:0000256" key="1">
    <source>
        <dbReference type="SAM" id="MobiDB-lite"/>
    </source>
</evidence>